<dbReference type="InterPro" id="IPR003615">
    <property type="entry name" value="HNH_nuc"/>
</dbReference>
<dbReference type="GO" id="GO:0004519">
    <property type="term" value="F:endonuclease activity"/>
    <property type="evidence" value="ECO:0007669"/>
    <property type="project" value="UniProtKB-KW"/>
</dbReference>
<organism evidence="2 3">
    <name type="scientific">Salmonella phage STP07</name>
    <dbReference type="NCBI Taxonomy" id="1908549"/>
    <lineage>
        <taxon>Viruses</taxon>
        <taxon>Duplodnaviria</taxon>
        <taxon>Heunggongvirae</taxon>
        <taxon>Uroviricota</taxon>
        <taxon>Caudoviricetes</taxon>
        <taxon>Pantevenvirales</taxon>
        <taxon>Ackermannviridae</taxon>
        <taxon>Cvivirinae</taxon>
        <taxon>Kuttervirus</taxon>
        <taxon>Kuttervirus GG32</taxon>
    </lineage>
</organism>
<gene>
    <name evidence="2" type="ORF">STP07_004</name>
</gene>
<feature type="domain" description="HNH nuclease" evidence="1">
    <location>
        <begin position="73"/>
        <end position="117"/>
    </location>
</feature>
<keyword evidence="2" id="KW-0255">Endonuclease</keyword>
<dbReference type="EMBL" id="KY000003">
    <property type="protein sequence ID" value="APD18271.1"/>
    <property type="molecule type" value="Genomic_DNA"/>
</dbReference>
<dbReference type="SUPFAM" id="SSF54060">
    <property type="entry name" value="His-Me finger endonucleases"/>
    <property type="match status" value="1"/>
</dbReference>
<evidence type="ECO:0000313" key="2">
    <source>
        <dbReference type="EMBL" id="APD18271.1"/>
    </source>
</evidence>
<proteinExistence type="predicted"/>
<dbReference type="InterPro" id="IPR044925">
    <property type="entry name" value="His-Me_finger_sf"/>
</dbReference>
<dbReference type="Pfam" id="PF13392">
    <property type="entry name" value="HNH_3"/>
    <property type="match status" value="1"/>
</dbReference>
<name>A0A1W5PUE6_9CAUD</name>
<reference evidence="2 3" key="1">
    <citation type="submission" date="2016-10" db="EMBL/GenBank/DDBJ databases">
        <title>Complete genome sequence of Salmonella phage STP07.</title>
        <authorList>
            <person name="Lee J.-H."/>
            <person name="Kim Y.-T."/>
            <person name="Kim J.-H."/>
            <person name="Ryu S.-R."/>
        </authorList>
    </citation>
    <scope>NUCLEOTIDE SEQUENCE [LARGE SCALE GENOMIC DNA]</scope>
</reference>
<dbReference type="Gene3D" id="3.90.75.20">
    <property type="match status" value="1"/>
</dbReference>
<evidence type="ECO:0000259" key="1">
    <source>
        <dbReference type="Pfam" id="PF13392"/>
    </source>
</evidence>
<dbReference type="Proteomes" id="UP000223078">
    <property type="component" value="Segment"/>
</dbReference>
<evidence type="ECO:0000313" key="3">
    <source>
        <dbReference type="Proteomes" id="UP000223078"/>
    </source>
</evidence>
<dbReference type="CDD" id="cd00085">
    <property type="entry name" value="HNHc"/>
    <property type="match status" value="1"/>
</dbReference>
<keyword evidence="2" id="KW-0378">Hydrolase</keyword>
<keyword evidence="2" id="KW-0540">Nuclease</keyword>
<accession>A0A1W5PUE6</accession>
<protein>
    <submittedName>
        <fullName evidence="2">HNH homing endonuclease</fullName>
    </submittedName>
</protein>
<sequence>MEEIWKELYLDKIGIHVFVSNYGKIKKPELTIRRKNQFGEYEQKLPERYLVGVDNGTGYLQIKVEYKGKYFRKYLHWFVWVAFNGLVPEGFEIDHVDENKYNCVLWNLQLLSKEANMKKMLKSNPHVLDNLKKQKVL</sequence>